<name>A0A6J4HYJ2_9ACTN</name>
<evidence type="ECO:0000256" key="1">
    <source>
        <dbReference type="SAM" id="MobiDB-lite"/>
    </source>
</evidence>
<sequence>MGDRPSPVASAPQRRRGGAGAAPGAAGRVRCTLGRCAARPALWSPVKPFTRVH</sequence>
<organism evidence="2">
    <name type="scientific">uncultured Acidimicrobiales bacterium</name>
    <dbReference type="NCBI Taxonomy" id="310071"/>
    <lineage>
        <taxon>Bacteria</taxon>
        <taxon>Bacillati</taxon>
        <taxon>Actinomycetota</taxon>
        <taxon>Acidimicrobiia</taxon>
        <taxon>Acidimicrobiales</taxon>
        <taxon>environmental samples</taxon>
    </lineage>
</organism>
<dbReference type="AlphaFoldDB" id="A0A6J4HYJ2"/>
<accession>A0A6J4HYJ2</accession>
<protein>
    <submittedName>
        <fullName evidence="2">Uncharacterized protein</fullName>
    </submittedName>
</protein>
<dbReference type="EMBL" id="CADCSY010000065">
    <property type="protein sequence ID" value="CAA9236381.1"/>
    <property type="molecule type" value="Genomic_DNA"/>
</dbReference>
<gene>
    <name evidence="2" type="ORF">AVDCRST_MAG20-1501</name>
</gene>
<evidence type="ECO:0000313" key="2">
    <source>
        <dbReference type="EMBL" id="CAA9236381.1"/>
    </source>
</evidence>
<reference evidence="2" key="1">
    <citation type="submission" date="2020-02" db="EMBL/GenBank/DDBJ databases">
        <authorList>
            <person name="Meier V. D."/>
        </authorList>
    </citation>
    <scope>NUCLEOTIDE SEQUENCE</scope>
    <source>
        <strain evidence="2">AVDCRST_MAG20</strain>
    </source>
</reference>
<feature type="region of interest" description="Disordered" evidence="1">
    <location>
        <begin position="1"/>
        <end position="27"/>
    </location>
</feature>
<proteinExistence type="predicted"/>